<organism evidence="1 2">
    <name type="scientific">Paraburkholderia lycopersici</name>
    <dbReference type="NCBI Taxonomy" id="416944"/>
    <lineage>
        <taxon>Bacteria</taxon>
        <taxon>Pseudomonadati</taxon>
        <taxon>Pseudomonadota</taxon>
        <taxon>Betaproteobacteria</taxon>
        <taxon>Burkholderiales</taxon>
        <taxon>Burkholderiaceae</taxon>
        <taxon>Paraburkholderia</taxon>
    </lineage>
</organism>
<dbReference type="Proteomes" id="UP000198908">
    <property type="component" value="Unassembled WGS sequence"/>
</dbReference>
<dbReference type="Gene3D" id="3.40.1660.10">
    <property type="entry name" value="EreA-like (biosynthetic domain)"/>
    <property type="match status" value="1"/>
</dbReference>
<dbReference type="Pfam" id="PF05139">
    <property type="entry name" value="Erythro_esteras"/>
    <property type="match status" value="1"/>
</dbReference>
<keyword evidence="2" id="KW-1185">Reference proteome</keyword>
<gene>
    <name evidence="1" type="ORF">SAMN05421548_12416</name>
</gene>
<sequence length="440" mass="49940">MQPSTTPFLAVRSLAQRLTGDTTDYDALFEMVRGRDLVLLGEATHGTAEFYRMRAEITLRLITECGFDTVAIEGDWPDAWRINRFVQGDGTDDATSALHDFERFPVWMWRNREVHDFIAALREINATRPQRQRVGVYGLDLYSLYRSADAVIRYLEGVDPGEAALARERYAALDHVREPQAYGYAAALGARPAAQAGAVRQLQQLRSDEFDYLSRDGTDALDAQFFAEQNAQVVVNAEAYYRGMFSSRLNTWNLRDAHMANTLFALARYRVRRGGSGKVVVWAHNSHLGDARATESRRRGEWNLGQIVRENTQHRALLVGFTTYTGHVSAASQWDGEVEQKWVRPALPGSWEHVFHTTGYDRFFLPMQDEASRPLGEPMLERAIGVLYLPQTERHSHYFEARLASQFDALFHLDETSALEPLEPAAGWHRREGSTETPLV</sequence>
<dbReference type="Gene3D" id="1.20.1440.30">
    <property type="entry name" value="Biosynthetic Protein domain"/>
    <property type="match status" value="1"/>
</dbReference>
<dbReference type="RefSeq" id="WP_092001696.1">
    <property type="nucleotide sequence ID" value="NZ_FMYQ01000024.1"/>
</dbReference>
<name>A0A1G6WYH8_9BURK</name>
<accession>A0A1G6WYH8</accession>
<dbReference type="InterPro" id="IPR007815">
    <property type="entry name" value="Emycin_Estase"/>
</dbReference>
<dbReference type="Gene3D" id="3.30.1870.10">
    <property type="entry name" value="EreA-like, domain 2"/>
    <property type="match status" value="1"/>
</dbReference>
<dbReference type="GO" id="GO:0046677">
    <property type="term" value="P:response to antibiotic"/>
    <property type="evidence" value="ECO:0007669"/>
    <property type="project" value="InterPro"/>
</dbReference>
<dbReference type="InterPro" id="IPR052036">
    <property type="entry name" value="Hydrolase/PRTase-associated"/>
</dbReference>
<dbReference type="PIRSF" id="PIRSF036794">
    <property type="entry name" value="UCP_erythr_ester"/>
    <property type="match status" value="1"/>
</dbReference>
<dbReference type="SUPFAM" id="SSF159501">
    <property type="entry name" value="EreA/ChaN-like"/>
    <property type="match status" value="1"/>
</dbReference>
<dbReference type="CDD" id="cd14728">
    <property type="entry name" value="Ere-like"/>
    <property type="match status" value="1"/>
</dbReference>
<reference evidence="2" key="1">
    <citation type="submission" date="2016-09" db="EMBL/GenBank/DDBJ databases">
        <authorList>
            <person name="Varghese N."/>
            <person name="Submissions S."/>
        </authorList>
    </citation>
    <scope>NUCLEOTIDE SEQUENCE [LARGE SCALE GENOMIC DNA]</scope>
    <source>
        <strain evidence="2">TNe-862</strain>
    </source>
</reference>
<evidence type="ECO:0000313" key="1">
    <source>
        <dbReference type="EMBL" id="SDD70972.1"/>
    </source>
</evidence>
<dbReference type="EMBL" id="FMYQ01000024">
    <property type="protein sequence ID" value="SDD70972.1"/>
    <property type="molecule type" value="Genomic_DNA"/>
</dbReference>
<dbReference type="STRING" id="416944.SAMN05421548_12416"/>
<proteinExistence type="predicted"/>
<protein>
    <submittedName>
        <fullName evidence="1">Erythromycin esterase homolog</fullName>
    </submittedName>
</protein>
<evidence type="ECO:0000313" key="2">
    <source>
        <dbReference type="Proteomes" id="UP000198908"/>
    </source>
</evidence>
<dbReference type="OrthoDB" id="9810066at2"/>
<dbReference type="AlphaFoldDB" id="A0A1G6WYH8"/>
<dbReference type="PANTHER" id="PTHR31299:SF0">
    <property type="entry name" value="ESTERASE, PUTATIVE (AFU_ORTHOLOGUE AFUA_1G05850)-RELATED"/>
    <property type="match status" value="1"/>
</dbReference>
<dbReference type="InterPro" id="IPR014622">
    <property type="entry name" value="UCP036794_erythomycin"/>
</dbReference>
<dbReference type="PANTHER" id="PTHR31299">
    <property type="entry name" value="ESTERASE, PUTATIVE (AFU_ORTHOLOGUE AFUA_1G05850)-RELATED"/>
    <property type="match status" value="1"/>
</dbReference>